<evidence type="ECO:0000256" key="6">
    <source>
        <dbReference type="ARBA" id="ARBA00022679"/>
    </source>
</evidence>
<dbReference type="SMART" id="SM00647">
    <property type="entry name" value="IBR"/>
    <property type="match status" value="2"/>
</dbReference>
<evidence type="ECO:0000313" key="14">
    <source>
        <dbReference type="Proteomes" id="UP000288805"/>
    </source>
</evidence>
<dbReference type="PROSITE" id="PS51873">
    <property type="entry name" value="TRIAD"/>
    <property type="match status" value="1"/>
</dbReference>
<evidence type="ECO:0000256" key="1">
    <source>
        <dbReference type="ARBA" id="ARBA00001798"/>
    </source>
</evidence>
<dbReference type="InterPro" id="IPR002867">
    <property type="entry name" value="IBR_dom"/>
</dbReference>
<dbReference type="CDD" id="cd22583">
    <property type="entry name" value="Rcat_RBR_ARI7-like"/>
    <property type="match status" value="1"/>
</dbReference>
<evidence type="ECO:0000256" key="11">
    <source>
        <dbReference type="ARBA" id="ARBA00022833"/>
    </source>
</evidence>
<keyword evidence="8" id="KW-0677">Repeat</keyword>
<protein>
    <recommendedName>
        <fullName evidence="5">RBR-type E3 ubiquitin transferase</fullName>
        <ecNumber evidence="5">2.3.2.31</ecNumber>
    </recommendedName>
</protein>
<dbReference type="Pfam" id="PF22191">
    <property type="entry name" value="IBR_1"/>
    <property type="match status" value="1"/>
</dbReference>
<reference evidence="13 14" key="1">
    <citation type="journal article" date="2018" name="PLoS Genet.">
        <title>Population sequencing reveals clonal diversity and ancestral inbreeding in the grapevine cultivar Chardonnay.</title>
        <authorList>
            <person name="Roach M.J."/>
            <person name="Johnson D.L."/>
            <person name="Bohlmann J."/>
            <person name="van Vuuren H.J."/>
            <person name="Jones S.J."/>
            <person name="Pretorius I.S."/>
            <person name="Schmidt S.A."/>
            <person name="Borneman A.R."/>
        </authorList>
    </citation>
    <scope>NUCLEOTIDE SEQUENCE [LARGE SCALE GENOMIC DNA]</scope>
    <source>
        <strain evidence="14">cv. Chardonnay</strain>
        <tissue evidence="13">Leaf</tissue>
    </source>
</reference>
<dbReference type="InterPro" id="IPR044066">
    <property type="entry name" value="TRIAD_supradom"/>
</dbReference>
<comment type="pathway">
    <text evidence="3">Protein modification; protein ubiquitination.</text>
</comment>
<proteinExistence type="inferred from homology"/>
<dbReference type="GO" id="GO:0016567">
    <property type="term" value="P:protein ubiquitination"/>
    <property type="evidence" value="ECO:0007669"/>
    <property type="project" value="UniProtKB-UniPathway"/>
</dbReference>
<dbReference type="GO" id="GO:0008270">
    <property type="term" value="F:zinc ion binding"/>
    <property type="evidence" value="ECO:0007669"/>
    <property type="project" value="UniProtKB-KW"/>
</dbReference>
<sequence length="401" mass="45799">MDFVSDSEGLLDVMSAFEVEKPPPQVIVVQYFFRVEKFVFIGCHRQNEDDIDSIGVLCASEGGWLGRTLKVWSMPIEGIVKLNFDGCPLGKGFAIEAKVVALLEDVVQAKVWTYPTSYFGGGGVTKWCPAPGCDYAVDFIVGSGSYDVSCRCSHSFCWNCTEEAHRPVDCGTVAKWILKNSAESENMNWILANSKPCPKCKRPIEKNQGCMHITCTPPCKFEFCWLCLGAWSDHGERTGGFYACNRYETAKQEGVYDEAEKRRDMAKNSLERYTHYYERWATNQSSRQKALADLQQMQTVNIEKLSDKQCQPESQLKFITEAWLQIVECRRVLKWTYAYGYYLPEHEHAKRQFFEYLQGEAESGLERLHQCAEKELQTYLDADGPSKDFNEFRTKLAGLTR</sequence>
<evidence type="ECO:0000256" key="8">
    <source>
        <dbReference type="ARBA" id="ARBA00022737"/>
    </source>
</evidence>
<comment type="similarity">
    <text evidence="4">Belongs to the RBR family. Ariadne subfamily.</text>
</comment>
<keyword evidence="11" id="KW-0862">Zinc</keyword>
<evidence type="ECO:0000256" key="2">
    <source>
        <dbReference type="ARBA" id="ARBA00001947"/>
    </source>
</evidence>
<feature type="domain" description="RING-type" evidence="12">
    <location>
        <begin position="1"/>
        <end position="248"/>
    </location>
</feature>
<keyword evidence="9" id="KW-0863">Zinc-finger</keyword>
<dbReference type="InterPro" id="IPR031127">
    <property type="entry name" value="E3_UB_ligase_RBR"/>
</dbReference>
<evidence type="ECO:0000259" key="12">
    <source>
        <dbReference type="PROSITE" id="PS51873"/>
    </source>
</evidence>
<accession>A0A438FB43</accession>
<evidence type="ECO:0000256" key="3">
    <source>
        <dbReference type="ARBA" id="ARBA00004906"/>
    </source>
</evidence>
<evidence type="ECO:0000256" key="4">
    <source>
        <dbReference type="ARBA" id="ARBA00005884"/>
    </source>
</evidence>
<dbReference type="CDD" id="cd20346">
    <property type="entry name" value="BRcat_RBR_ANKIB1"/>
    <property type="match status" value="1"/>
</dbReference>
<dbReference type="Pfam" id="PF01485">
    <property type="entry name" value="IBR"/>
    <property type="match status" value="1"/>
</dbReference>
<dbReference type="Gene3D" id="1.20.120.1750">
    <property type="match status" value="1"/>
</dbReference>
<dbReference type="SUPFAM" id="SSF57850">
    <property type="entry name" value="RING/U-box"/>
    <property type="match status" value="2"/>
</dbReference>
<evidence type="ECO:0000256" key="9">
    <source>
        <dbReference type="ARBA" id="ARBA00022771"/>
    </source>
</evidence>
<evidence type="ECO:0000256" key="5">
    <source>
        <dbReference type="ARBA" id="ARBA00012251"/>
    </source>
</evidence>
<comment type="caution">
    <text evidence="13">The sequence shown here is derived from an EMBL/GenBank/DDBJ whole genome shotgun (WGS) entry which is preliminary data.</text>
</comment>
<dbReference type="FunFam" id="1.20.120.1750:FF:000005">
    <property type="entry name" value="RBR-type E3 ubiquitin transferase"/>
    <property type="match status" value="1"/>
</dbReference>
<organism evidence="13 14">
    <name type="scientific">Vitis vinifera</name>
    <name type="common">Grape</name>
    <dbReference type="NCBI Taxonomy" id="29760"/>
    <lineage>
        <taxon>Eukaryota</taxon>
        <taxon>Viridiplantae</taxon>
        <taxon>Streptophyta</taxon>
        <taxon>Embryophyta</taxon>
        <taxon>Tracheophyta</taxon>
        <taxon>Spermatophyta</taxon>
        <taxon>Magnoliopsida</taxon>
        <taxon>eudicotyledons</taxon>
        <taxon>Gunneridae</taxon>
        <taxon>Pentapetalae</taxon>
        <taxon>rosids</taxon>
        <taxon>Vitales</taxon>
        <taxon>Vitaceae</taxon>
        <taxon>Viteae</taxon>
        <taxon>Vitis</taxon>
    </lineage>
</organism>
<dbReference type="EMBL" id="QGNW01001063">
    <property type="protein sequence ID" value="RVW57202.1"/>
    <property type="molecule type" value="Genomic_DNA"/>
</dbReference>
<gene>
    <name evidence="13" type="primary">ARI8_1</name>
    <name evidence="13" type="ORF">CK203_103329</name>
</gene>
<dbReference type="EC" id="2.3.2.31" evidence="5"/>
<comment type="catalytic activity">
    <reaction evidence="1">
        <text>[E2 ubiquitin-conjugating enzyme]-S-ubiquitinyl-L-cysteine + [acceptor protein]-L-lysine = [E2 ubiquitin-conjugating enzyme]-L-cysteine + [acceptor protein]-N(6)-ubiquitinyl-L-lysine.</text>
        <dbReference type="EC" id="2.3.2.31"/>
    </reaction>
</comment>
<keyword evidence="10" id="KW-0833">Ubl conjugation pathway</keyword>
<dbReference type="GO" id="GO:0061630">
    <property type="term" value="F:ubiquitin protein ligase activity"/>
    <property type="evidence" value="ECO:0007669"/>
    <property type="project" value="UniProtKB-EC"/>
</dbReference>
<name>A0A438FB43_VITVI</name>
<dbReference type="UniPathway" id="UPA00143"/>
<keyword evidence="6" id="KW-0808">Transferase</keyword>
<evidence type="ECO:0000313" key="13">
    <source>
        <dbReference type="EMBL" id="RVW57202.1"/>
    </source>
</evidence>
<evidence type="ECO:0000256" key="10">
    <source>
        <dbReference type="ARBA" id="ARBA00022786"/>
    </source>
</evidence>
<keyword evidence="7" id="KW-0479">Metal-binding</keyword>
<dbReference type="PANTHER" id="PTHR11685">
    <property type="entry name" value="RBR FAMILY RING FINGER AND IBR DOMAIN-CONTAINING"/>
    <property type="match status" value="1"/>
</dbReference>
<dbReference type="Proteomes" id="UP000288805">
    <property type="component" value="Unassembled WGS sequence"/>
</dbReference>
<comment type="cofactor">
    <cofactor evidence="2">
        <name>Zn(2+)</name>
        <dbReference type="ChEBI" id="CHEBI:29105"/>
    </cofactor>
</comment>
<dbReference type="AlphaFoldDB" id="A0A438FB43"/>
<evidence type="ECO:0000256" key="7">
    <source>
        <dbReference type="ARBA" id="ARBA00022723"/>
    </source>
</evidence>